<evidence type="ECO:0000259" key="1">
    <source>
        <dbReference type="Pfam" id="PF00144"/>
    </source>
</evidence>
<reference evidence="2" key="1">
    <citation type="submission" date="2015-10" db="EMBL/GenBank/DDBJ databases">
        <authorList>
            <person name="Gilbert D.G."/>
        </authorList>
    </citation>
    <scope>NUCLEOTIDE SEQUENCE</scope>
</reference>
<gene>
    <name evidence="2" type="ORF">MGWOODY_Smn1575</name>
</gene>
<sequence length="392" mass="41154">MPRSYAGYICSLAVASVVTFPAFAEDYKPVSCAARQDYQGRPLHAAIDPTLAGTIPDAPLPPAVAADLDRSFVAMRNAANPEAMGIAVGRIGEGIWSHTEAPAGKPRLWWASAGKTFVAVVVLQLVEEGKLSLDDRASRWIKDVPNGDAVTVRDLLAHSSGLFSANEDLRVHARPHYLAPEETAAILRRHGAMFCPGANWRYSNSGYDLLAVIVEAVDGRPLAEAIEARIVRPLGLSSVTVVRPGQAVPDVALPVTAKGAATDFSIVGAGGPIVGTPADMVRFWSALLGGKLLRPATVTGMFERLYPMFDPGTFYGLGAMLLEVGDGGRQDLWLGHAGGAPGANAMLAYSSADRAIVAVALTGDAQAAAVANGVFKALRNKALRKMPADKAP</sequence>
<dbReference type="InterPro" id="IPR050789">
    <property type="entry name" value="Diverse_Enzym_Activities"/>
</dbReference>
<dbReference type="GO" id="GO:0009002">
    <property type="term" value="F:serine-type D-Ala-D-Ala carboxypeptidase activity"/>
    <property type="evidence" value="ECO:0007669"/>
    <property type="project" value="UniProtKB-EC"/>
</dbReference>
<dbReference type="InterPro" id="IPR001466">
    <property type="entry name" value="Beta-lactam-related"/>
</dbReference>
<accession>A0A160TKJ9</accession>
<dbReference type="PANTHER" id="PTHR43283:SF3">
    <property type="entry name" value="BETA-LACTAMASE FAMILY PROTEIN (AFU_ORTHOLOGUE AFUA_5G07500)"/>
    <property type="match status" value="1"/>
</dbReference>
<dbReference type="EMBL" id="CZQE01000155">
    <property type="protein sequence ID" value="CUS44497.1"/>
    <property type="molecule type" value="Genomic_DNA"/>
</dbReference>
<keyword evidence="2" id="KW-0378">Hydrolase</keyword>
<protein>
    <submittedName>
        <fullName evidence="2">D-alanyl-D-alanine carboxypeptidase</fullName>
        <ecNumber evidence="2">3.4.16.4</ecNumber>
    </submittedName>
</protein>
<feature type="domain" description="Beta-lactamase-related" evidence="1">
    <location>
        <begin position="110"/>
        <end position="366"/>
    </location>
</feature>
<dbReference type="SUPFAM" id="SSF56601">
    <property type="entry name" value="beta-lactamase/transpeptidase-like"/>
    <property type="match status" value="1"/>
</dbReference>
<proteinExistence type="predicted"/>
<dbReference type="InterPro" id="IPR012338">
    <property type="entry name" value="Beta-lactam/transpept-like"/>
</dbReference>
<evidence type="ECO:0000313" key="2">
    <source>
        <dbReference type="EMBL" id="CUS44497.1"/>
    </source>
</evidence>
<dbReference type="AlphaFoldDB" id="A0A160TKJ9"/>
<organism evidence="2">
    <name type="scientific">hydrothermal vent metagenome</name>
    <dbReference type="NCBI Taxonomy" id="652676"/>
    <lineage>
        <taxon>unclassified sequences</taxon>
        <taxon>metagenomes</taxon>
        <taxon>ecological metagenomes</taxon>
    </lineage>
</organism>
<keyword evidence="2" id="KW-0121">Carboxypeptidase</keyword>
<dbReference type="Gene3D" id="3.40.710.10">
    <property type="entry name" value="DD-peptidase/beta-lactamase superfamily"/>
    <property type="match status" value="1"/>
</dbReference>
<dbReference type="EC" id="3.4.16.4" evidence="2"/>
<keyword evidence="2" id="KW-0645">Protease</keyword>
<dbReference type="PANTHER" id="PTHR43283">
    <property type="entry name" value="BETA-LACTAMASE-RELATED"/>
    <property type="match status" value="1"/>
</dbReference>
<name>A0A160TKJ9_9ZZZZ</name>
<dbReference type="Pfam" id="PF00144">
    <property type="entry name" value="Beta-lactamase"/>
    <property type="match status" value="1"/>
</dbReference>